<reference evidence="1" key="1">
    <citation type="journal article" date="2015" name="Front. Microbiol.">
        <title>Combining genomic sequencing methods to explore viral diversity and reveal potential virus-host interactions.</title>
        <authorList>
            <person name="Chow C.E."/>
            <person name="Winget D.M."/>
            <person name="White R.A.III."/>
            <person name="Hallam S.J."/>
            <person name="Suttle C.A."/>
        </authorList>
    </citation>
    <scope>NUCLEOTIDE SEQUENCE</scope>
    <source>
        <strain evidence="1">Oxic1_8</strain>
    </source>
</reference>
<name>A0A0F7L732_9VIRU</name>
<protein>
    <submittedName>
        <fullName evidence="1">Uncharacterized protein</fullName>
    </submittedName>
</protein>
<proteinExistence type="predicted"/>
<reference evidence="1" key="2">
    <citation type="submission" date="2015-03" db="EMBL/GenBank/DDBJ databases">
        <authorList>
            <person name="Chow C.-E.T."/>
            <person name="Winget D.M."/>
            <person name="White R.A.III."/>
            <person name="Hallam S.J."/>
            <person name="Suttle C.A."/>
        </authorList>
    </citation>
    <scope>NUCLEOTIDE SEQUENCE</scope>
    <source>
        <strain evidence="1">Oxic1_8</strain>
    </source>
</reference>
<dbReference type="EMBL" id="KR029603">
    <property type="protein sequence ID" value="AKH48359.1"/>
    <property type="molecule type" value="Genomic_DNA"/>
</dbReference>
<accession>A0A0F7L732</accession>
<evidence type="ECO:0000313" key="1">
    <source>
        <dbReference type="EMBL" id="AKH48359.1"/>
    </source>
</evidence>
<organism evidence="1">
    <name type="scientific">uncultured marine virus</name>
    <dbReference type="NCBI Taxonomy" id="186617"/>
    <lineage>
        <taxon>Viruses</taxon>
        <taxon>environmental samples</taxon>
    </lineage>
</organism>
<sequence>MPAAGDSGEAAWYQEVHFLGGGRPVTAVRPEERDQDLRFVADGCCGGHGQRSSVVISVTADGPEASAVIAIEGSPEAEALSIALVVAPFRATMLNV</sequence>